<dbReference type="Pfam" id="PF00753">
    <property type="entry name" value="Lactamase_B"/>
    <property type="match status" value="1"/>
</dbReference>
<dbReference type="SMART" id="SM00849">
    <property type="entry name" value="Lactamase_B"/>
    <property type="match status" value="1"/>
</dbReference>
<dbReference type="GO" id="GO:0016787">
    <property type="term" value="F:hydrolase activity"/>
    <property type="evidence" value="ECO:0007669"/>
    <property type="project" value="UniProtKB-KW"/>
</dbReference>
<evidence type="ECO:0000313" key="5">
    <source>
        <dbReference type="EMBL" id="MCY9595818.1"/>
    </source>
</evidence>
<dbReference type="GeneID" id="95374711"/>
<dbReference type="Proteomes" id="UP000288943">
    <property type="component" value="Chromosome"/>
</dbReference>
<keyword evidence="6" id="KW-0378">Hydrolase</keyword>
<dbReference type="PANTHER" id="PTHR23131">
    <property type="entry name" value="ENDORIBONUCLEASE LACTB2"/>
    <property type="match status" value="1"/>
</dbReference>
<comment type="function">
    <text evidence="2">Counteracts the endogenous Pycsar antiviral defense system. Phosphodiesterase that enables metal-dependent hydrolysis of host cyclic nucleotide Pycsar defense signals such as cCMP and cUMP.</text>
</comment>
<keyword evidence="8" id="KW-1185">Reference proteome</keyword>
<evidence type="ECO:0000313" key="6">
    <source>
        <dbReference type="EMBL" id="QAV17568.1"/>
    </source>
</evidence>
<dbReference type="AlphaFoldDB" id="A0A410WT59"/>
<protein>
    <submittedName>
        <fullName evidence="6">MBL fold hydrolase</fullName>
    </submittedName>
    <submittedName>
        <fullName evidence="5">MBL fold metallo-hydrolase</fullName>
    </submittedName>
</protein>
<sequence>MELLKQETEEIVSVKLPVGSVLQWLNAYLIRGEDGYTLLDAGMPDEETFGLWQQAWRHLGISPRDITSIIITHHHVDHYGLAARLQEVTGASVRMTESCFLQASRIWSADSVYDEEVLELFARHGAPRHLLEVTAPELKHYVKSVNVHPDAEFIRAGDKLALGKSIFEAELVSGHAEGHLCLYDKQEQLIFCGDHVIPKMLPNLNFTLGFDENPLGSYFSSLKEHAELPVRKAYPGHMIPFRKYNARAADIAAQYRQRIDDILARMDKPMTAFELCCLVFFVPVNAEQLRFKLFEMLACLNYLQSLNLIKPAEAGADGRLYYRRAPAHANRNP</sequence>
<dbReference type="RefSeq" id="WP_042229183.1">
    <property type="nucleotide sequence ID" value="NZ_CP026520.1"/>
</dbReference>
<reference evidence="6 7" key="1">
    <citation type="submission" date="2018-01" db="EMBL/GenBank/DDBJ databases">
        <title>The whole genome sequencing and assembly of Paenibacillus chitinolyticus KCCM 41400 strain.</title>
        <authorList>
            <person name="Kim J.-Y."/>
            <person name="Park M.-K."/>
            <person name="Lee Y.-J."/>
            <person name="Yi H."/>
            <person name="Bahn Y.-S."/>
            <person name="Kim J.F."/>
            <person name="Lee D.-W."/>
        </authorList>
    </citation>
    <scope>NUCLEOTIDE SEQUENCE [LARGE SCALE GENOMIC DNA]</scope>
    <source>
        <strain evidence="6 7">KCCM 41400</strain>
    </source>
</reference>
<evidence type="ECO:0000256" key="1">
    <source>
        <dbReference type="ARBA" id="ARBA00034221"/>
    </source>
</evidence>
<organism evidence="6 7">
    <name type="scientific">Paenibacillus chitinolyticus</name>
    <dbReference type="NCBI Taxonomy" id="79263"/>
    <lineage>
        <taxon>Bacteria</taxon>
        <taxon>Bacillati</taxon>
        <taxon>Bacillota</taxon>
        <taxon>Bacilli</taxon>
        <taxon>Bacillales</taxon>
        <taxon>Paenibacillaceae</taxon>
        <taxon>Paenibacillus</taxon>
    </lineage>
</organism>
<gene>
    <name evidence="5" type="ORF">M5X16_08540</name>
    <name evidence="6" type="ORF">PC41400_07780</name>
</gene>
<dbReference type="Proteomes" id="UP001527202">
    <property type="component" value="Unassembled WGS sequence"/>
</dbReference>
<dbReference type="EMBL" id="CP026520">
    <property type="protein sequence ID" value="QAV17568.1"/>
    <property type="molecule type" value="Genomic_DNA"/>
</dbReference>
<comment type="catalytic activity">
    <reaction evidence="3">
        <text>3',5'-cyclic UMP + H2O = UMP + H(+)</text>
        <dbReference type="Rhea" id="RHEA:70575"/>
        <dbReference type="ChEBI" id="CHEBI:15377"/>
        <dbReference type="ChEBI" id="CHEBI:15378"/>
        <dbReference type="ChEBI" id="CHEBI:57865"/>
        <dbReference type="ChEBI" id="CHEBI:184387"/>
    </reaction>
    <physiologicalReaction direction="left-to-right" evidence="3">
        <dbReference type="Rhea" id="RHEA:70576"/>
    </physiologicalReaction>
</comment>
<dbReference type="EMBL" id="JAMDMJ010000008">
    <property type="protein sequence ID" value="MCY9595818.1"/>
    <property type="molecule type" value="Genomic_DNA"/>
</dbReference>
<name>A0A410WT59_9BACL</name>
<comment type="catalytic activity">
    <reaction evidence="1">
        <text>3',5'-cyclic CMP + H2O = CMP + H(+)</text>
        <dbReference type="Rhea" id="RHEA:72675"/>
        <dbReference type="ChEBI" id="CHEBI:15377"/>
        <dbReference type="ChEBI" id="CHEBI:15378"/>
        <dbReference type="ChEBI" id="CHEBI:58003"/>
        <dbReference type="ChEBI" id="CHEBI:60377"/>
    </reaction>
    <physiologicalReaction direction="left-to-right" evidence="1">
        <dbReference type="Rhea" id="RHEA:72676"/>
    </physiologicalReaction>
</comment>
<evidence type="ECO:0000259" key="4">
    <source>
        <dbReference type="SMART" id="SM00849"/>
    </source>
</evidence>
<evidence type="ECO:0000256" key="3">
    <source>
        <dbReference type="ARBA" id="ARBA00048505"/>
    </source>
</evidence>
<dbReference type="PANTHER" id="PTHR23131:SF4">
    <property type="entry name" value="METALLO-BETA-LACTAMASE SUPERFAMILY POTEIN"/>
    <property type="match status" value="1"/>
</dbReference>
<evidence type="ECO:0000313" key="8">
    <source>
        <dbReference type="Proteomes" id="UP001527202"/>
    </source>
</evidence>
<evidence type="ECO:0000256" key="2">
    <source>
        <dbReference type="ARBA" id="ARBA00034301"/>
    </source>
</evidence>
<dbReference type="InterPro" id="IPR036866">
    <property type="entry name" value="RibonucZ/Hydroxyglut_hydro"/>
</dbReference>
<dbReference type="InterPro" id="IPR050662">
    <property type="entry name" value="Sec-metab_biosynth-thioest"/>
</dbReference>
<evidence type="ECO:0000313" key="7">
    <source>
        <dbReference type="Proteomes" id="UP000288943"/>
    </source>
</evidence>
<feature type="domain" description="Metallo-beta-lactamase" evidence="4">
    <location>
        <begin position="24"/>
        <end position="237"/>
    </location>
</feature>
<dbReference type="Gene3D" id="3.60.15.10">
    <property type="entry name" value="Ribonuclease Z/Hydroxyacylglutathione hydrolase-like"/>
    <property type="match status" value="1"/>
</dbReference>
<proteinExistence type="predicted"/>
<dbReference type="KEGG" id="pchi:PC41400_07780"/>
<accession>A0A410WT59</accession>
<reference evidence="5 8" key="2">
    <citation type="submission" date="2022-05" db="EMBL/GenBank/DDBJ databases">
        <title>Genome Sequencing of Bee-Associated Microbes.</title>
        <authorList>
            <person name="Dunlap C."/>
        </authorList>
    </citation>
    <scope>NUCLEOTIDE SEQUENCE [LARGE SCALE GENOMIC DNA]</scope>
    <source>
        <strain evidence="5 8">NRRL B-23120</strain>
    </source>
</reference>
<dbReference type="OrthoDB" id="9761531at2"/>
<dbReference type="InterPro" id="IPR001279">
    <property type="entry name" value="Metallo-B-lactamas"/>
</dbReference>
<dbReference type="SUPFAM" id="SSF56281">
    <property type="entry name" value="Metallo-hydrolase/oxidoreductase"/>
    <property type="match status" value="1"/>
</dbReference>